<sequence length="162" mass="17352">MAFDAYIKIEGIPGEALDAAYKDCIEITGYGFGMHQSTSATASSSGGASSGRTSLSDFTFTKALDKASCKIIETVCAGKHLKEVVLSLHRAGGDKVKYFEITLEEVIISNYSQNANDGIPTETVSLNYGRIKTTYTQQKRSDGTGAGNVSGGWDRINNKIYS</sequence>
<organism evidence="1 2">
    <name type="scientific">Pseudomonas syringae pv. maculicola</name>
    <dbReference type="NCBI Taxonomy" id="59511"/>
    <lineage>
        <taxon>Bacteria</taxon>
        <taxon>Pseudomonadati</taxon>
        <taxon>Pseudomonadota</taxon>
        <taxon>Gammaproteobacteria</taxon>
        <taxon>Pseudomonadales</taxon>
        <taxon>Pseudomonadaceae</taxon>
        <taxon>Pseudomonas</taxon>
    </lineage>
</organism>
<dbReference type="AlphaFoldDB" id="A0A0N0FZ97"/>
<proteinExistence type="predicted"/>
<dbReference type="InterPro" id="IPR053165">
    <property type="entry name" value="HSI-I_assembly_Hcp1"/>
</dbReference>
<dbReference type="Pfam" id="PF05638">
    <property type="entry name" value="T6SS_HCP"/>
    <property type="match status" value="1"/>
</dbReference>
<dbReference type="InterPro" id="IPR008514">
    <property type="entry name" value="T6SS_Hcp"/>
</dbReference>
<dbReference type="NCBIfam" id="TIGR03344">
    <property type="entry name" value="VI_effect_Hcp1"/>
    <property type="match status" value="1"/>
</dbReference>
<dbReference type="Gene3D" id="2.30.110.20">
    <property type="entry name" value="Hcp1-like"/>
    <property type="match status" value="1"/>
</dbReference>
<dbReference type="SUPFAM" id="SSF141452">
    <property type="entry name" value="Hcp1-like"/>
    <property type="match status" value="1"/>
</dbReference>
<comment type="caution">
    <text evidence="1">The sequence shown here is derived from an EMBL/GenBank/DDBJ whole genome shotgun (WGS) entry which is preliminary data.</text>
</comment>
<dbReference type="InterPro" id="IPR036624">
    <property type="entry name" value="Hcp1-lik_sf"/>
</dbReference>
<dbReference type="PANTHER" id="PTHR36152:SF5">
    <property type="entry name" value="PROTEIN HCP1"/>
    <property type="match status" value="1"/>
</dbReference>
<accession>A0A0N0FZ97</accession>
<protein>
    <recommendedName>
        <fullName evidence="3">Type VI secretion system tube protein Hcp</fullName>
    </recommendedName>
</protein>
<name>A0A0N0FZ97_PSEYM</name>
<evidence type="ECO:0000313" key="1">
    <source>
        <dbReference type="EMBL" id="RMV41998.1"/>
    </source>
</evidence>
<evidence type="ECO:0000313" key="2">
    <source>
        <dbReference type="Proteomes" id="UP000271631"/>
    </source>
</evidence>
<gene>
    <name evidence="1" type="ORF">ALP13_04889</name>
</gene>
<dbReference type="PANTHER" id="PTHR36152">
    <property type="entry name" value="CYTOPLASMIC PROTEIN-RELATED"/>
    <property type="match status" value="1"/>
</dbReference>
<dbReference type="RefSeq" id="WP_005771064.1">
    <property type="nucleotide sequence ID" value="NZ_CP067024.1"/>
</dbReference>
<evidence type="ECO:0008006" key="3">
    <source>
        <dbReference type="Google" id="ProtNLM"/>
    </source>
</evidence>
<reference evidence="1 2" key="1">
    <citation type="submission" date="2018-08" db="EMBL/GenBank/DDBJ databases">
        <title>Recombination of ecologically and evolutionarily significant loci maintains genetic cohesion in the Pseudomonas syringae species complex.</title>
        <authorList>
            <person name="Dillon M."/>
            <person name="Thakur S."/>
            <person name="Almeida R.N.D."/>
            <person name="Weir B.S."/>
            <person name="Guttman D.S."/>
        </authorList>
    </citation>
    <scope>NUCLEOTIDE SEQUENCE [LARGE SCALE GENOMIC DNA]</scope>
    <source>
        <strain evidence="1 2">ICMP 11281</strain>
    </source>
</reference>
<dbReference type="EMBL" id="RBUQ01000048">
    <property type="protein sequence ID" value="RMV41998.1"/>
    <property type="molecule type" value="Genomic_DNA"/>
</dbReference>
<dbReference type="Proteomes" id="UP000271631">
    <property type="component" value="Unassembled WGS sequence"/>
</dbReference>